<dbReference type="Gene3D" id="3.55.50.30">
    <property type="match status" value="1"/>
</dbReference>
<evidence type="ECO:0000259" key="1">
    <source>
        <dbReference type="Pfam" id="PF04773"/>
    </source>
</evidence>
<dbReference type="InterPro" id="IPR032508">
    <property type="entry name" value="FecR_C"/>
</dbReference>
<comment type="caution">
    <text evidence="3">The sequence shown here is derived from an EMBL/GenBank/DDBJ whole genome shotgun (WGS) entry which is preliminary data.</text>
</comment>
<feature type="domain" description="Protein FecR C-terminal" evidence="2">
    <location>
        <begin position="354"/>
        <end position="421"/>
    </location>
</feature>
<dbReference type="InterPro" id="IPR006860">
    <property type="entry name" value="FecR"/>
</dbReference>
<dbReference type="Pfam" id="PF04773">
    <property type="entry name" value="FecR"/>
    <property type="match status" value="1"/>
</dbReference>
<dbReference type="PANTHER" id="PTHR30273:SF2">
    <property type="entry name" value="PROTEIN FECR"/>
    <property type="match status" value="1"/>
</dbReference>
<evidence type="ECO:0000313" key="3">
    <source>
        <dbReference type="EMBL" id="TCD28527.1"/>
    </source>
</evidence>
<organism evidence="3 4">
    <name type="scientific">Pedobacter psychrodurus</name>
    <dbReference type="NCBI Taxonomy" id="2530456"/>
    <lineage>
        <taxon>Bacteria</taxon>
        <taxon>Pseudomonadati</taxon>
        <taxon>Bacteroidota</taxon>
        <taxon>Sphingobacteriia</taxon>
        <taxon>Sphingobacteriales</taxon>
        <taxon>Sphingobacteriaceae</taxon>
        <taxon>Pedobacter</taxon>
    </lineage>
</organism>
<proteinExistence type="predicted"/>
<sequence>MEIKNSGILHFFLLFYVCAGQNRCLYIKGPNLNPIRQVMTEDQYLSLCEKYLRGACTPQEEAILLAYQEAQGLSDLSMTLADEERLGKLLQARIQDSIRKQSPAKGFLSIRRLNWQVAAALVASLLLVIYLGTDLFKRQKFETGTVLVKKKEIGNRDISPGSANAVLTLSNGESIKLDGSTNGIISRHGNTAISKSGNGLVVSANGMNQENDALNKISIPRGGKYDITLPDGTRVWLNSSSSLSFPTVFSGGERKVILTGEAYFEVAKNKKMPFKVDVAGKQEVEVLGTHFNITAFTGDGDIMTTLLEGAVKINYKKSATLLKPGQMAINNLQNNIKVMPADLEEVMAWKNDMFIFNNENIGSIMKKISRWYDVDVEYKGDMSDINFDGNYSRAKGLKSLLKNIELTDKVSFVIKERRITVIAK</sequence>
<dbReference type="Proteomes" id="UP000293925">
    <property type="component" value="Unassembled WGS sequence"/>
</dbReference>
<protein>
    <submittedName>
        <fullName evidence="3">DUF4974 domain-containing protein</fullName>
    </submittedName>
</protein>
<dbReference type="PANTHER" id="PTHR30273">
    <property type="entry name" value="PERIPLASMIC SIGNAL SENSOR AND SIGMA FACTOR ACTIVATOR FECR-RELATED"/>
    <property type="match status" value="1"/>
</dbReference>
<reference evidence="3 4" key="1">
    <citation type="submission" date="2019-02" db="EMBL/GenBank/DDBJ databases">
        <title>Pedobacter sp. RP-3-21 sp. nov., isolated from Arctic soil.</title>
        <authorList>
            <person name="Dahal R.H."/>
        </authorList>
    </citation>
    <scope>NUCLEOTIDE SEQUENCE [LARGE SCALE GENOMIC DNA]</scope>
    <source>
        <strain evidence="3 4">RP-3-21</strain>
    </source>
</reference>
<name>A0A4V2MS29_9SPHI</name>
<keyword evidence="4" id="KW-1185">Reference proteome</keyword>
<accession>A0A4V2MS29</accession>
<gene>
    <name evidence="3" type="ORF">EZ456_03810</name>
</gene>
<dbReference type="Pfam" id="PF16344">
    <property type="entry name" value="FecR_C"/>
    <property type="match status" value="1"/>
</dbReference>
<dbReference type="GO" id="GO:0016989">
    <property type="term" value="F:sigma factor antagonist activity"/>
    <property type="evidence" value="ECO:0007669"/>
    <property type="project" value="TreeGrafter"/>
</dbReference>
<dbReference type="OrthoDB" id="1099963at2"/>
<dbReference type="EMBL" id="SJSO01000003">
    <property type="protein sequence ID" value="TCD28527.1"/>
    <property type="molecule type" value="Genomic_DNA"/>
</dbReference>
<dbReference type="Gene3D" id="2.60.120.1440">
    <property type="match status" value="1"/>
</dbReference>
<dbReference type="InterPro" id="IPR012373">
    <property type="entry name" value="Ferrdict_sens_TM"/>
</dbReference>
<evidence type="ECO:0000259" key="2">
    <source>
        <dbReference type="Pfam" id="PF16344"/>
    </source>
</evidence>
<evidence type="ECO:0000313" key="4">
    <source>
        <dbReference type="Proteomes" id="UP000293925"/>
    </source>
</evidence>
<feature type="domain" description="FecR protein" evidence="1">
    <location>
        <begin position="216"/>
        <end position="312"/>
    </location>
</feature>
<dbReference type="AlphaFoldDB" id="A0A4V2MS29"/>